<organism evidence="1 2">
    <name type="scientific">Talaromyces stipitatus (strain ATCC 10500 / CBS 375.48 / QM 6759 / NRRL 1006)</name>
    <name type="common">Penicillium stipitatum</name>
    <dbReference type="NCBI Taxonomy" id="441959"/>
    <lineage>
        <taxon>Eukaryota</taxon>
        <taxon>Fungi</taxon>
        <taxon>Dikarya</taxon>
        <taxon>Ascomycota</taxon>
        <taxon>Pezizomycotina</taxon>
        <taxon>Eurotiomycetes</taxon>
        <taxon>Eurotiomycetidae</taxon>
        <taxon>Eurotiales</taxon>
        <taxon>Trichocomaceae</taxon>
        <taxon>Talaromyces</taxon>
        <taxon>Talaromyces sect. Talaromyces</taxon>
    </lineage>
</organism>
<dbReference type="OrthoDB" id="194468at2759"/>
<protein>
    <submittedName>
        <fullName evidence="1">Uncharacterized protein</fullName>
    </submittedName>
</protein>
<gene>
    <name evidence="1" type="ORF">TSTA_078590</name>
</gene>
<evidence type="ECO:0000313" key="1">
    <source>
        <dbReference type="EMBL" id="EED24502.1"/>
    </source>
</evidence>
<dbReference type="GeneID" id="8104213"/>
<name>B8LXK1_TALSN</name>
<dbReference type="STRING" id="441959.B8LXK1"/>
<dbReference type="HOGENOM" id="CLU_1897600_0_0_1"/>
<proteinExistence type="predicted"/>
<dbReference type="EMBL" id="EQ962652">
    <property type="protein sequence ID" value="EED24502.1"/>
    <property type="molecule type" value="Genomic_DNA"/>
</dbReference>
<dbReference type="GO" id="GO:0016810">
    <property type="term" value="F:hydrolase activity, acting on carbon-nitrogen (but not peptide) bonds"/>
    <property type="evidence" value="ECO:0007669"/>
    <property type="project" value="InterPro"/>
</dbReference>
<reference evidence="2" key="1">
    <citation type="journal article" date="2015" name="Genome Announc.">
        <title>Genome sequence of the AIDS-associated pathogen Penicillium marneffei (ATCC18224) and its near taxonomic relative Talaromyces stipitatus (ATCC10500).</title>
        <authorList>
            <person name="Nierman W.C."/>
            <person name="Fedorova-Abrams N.D."/>
            <person name="Andrianopoulos A."/>
        </authorList>
    </citation>
    <scope>NUCLEOTIDE SEQUENCE [LARGE SCALE GENOMIC DNA]</scope>
    <source>
        <strain evidence="2">ATCC 10500 / CBS 375.48 / QM 6759 / NRRL 1006</strain>
    </source>
</reference>
<dbReference type="Proteomes" id="UP000001745">
    <property type="component" value="Unassembled WGS sequence"/>
</dbReference>
<dbReference type="AlphaFoldDB" id="B8LXK1"/>
<keyword evidence="2" id="KW-1185">Reference proteome</keyword>
<dbReference type="PhylomeDB" id="B8LXK1"/>
<dbReference type="Gene3D" id="2.30.40.10">
    <property type="entry name" value="Urease, subunit C, domain 1"/>
    <property type="match status" value="1"/>
</dbReference>
<dbReference type="InParanoid" id="B8LXK1"/>
<sequence length="134" mass="14858">MTTAIEQSVAYYNGKVYTLNDSRQVAEDFIVTPQGTFSTVGTRNEVLRIARAYGIITYNLHGHRDNTLKLDIAAHSVYASKFLANEREGSFKALIDQTPKLATKHVRTSFVKILLDGVPLPPLFSSAGNIEQDK</sequence>
<dbReference type="InterPro" id="IPR011059">
    <property type="entry name" value="Metal-dep_hydrolase_composite"/>
</dbReference>
<accession>B8LXK1</accession>
<dbReference type="RefSeq" id="XP_002341889.1">
    <property type="nucleotide sequence ID" value="XM_002341848.1"/>
</dbReference>
<dbReference type="VEuPathDB" id="FungiDB:TSTA_078590"/>
<evidence type="ECO:0000313" key="2">
    <source>
        <dbReference type="Proteomes" id="UP000001745"/>
    </source>
</evidence>